<keyword evidence="1" id="KW-0175">Coiled coil</keyword>
<dbReference type="Proteomes" id="UP000324800">
    <property type="component" value="Unassembled WGS sequence"/>
</dbReference>
<feature type="coiled-coil region" evidence="1">
    <location>
        <begin position="1841"/>
        <end position="1885"/>
    </location>
</feature>
<feature type="region of interest" description="Disordered" evidence="2">
    <location>
        <begin position="1388"/>
        <end position="1415"/>
    </location>
</feature>
<gene>
    <name evidence="3" type="ORF">EZS28_006340</name>
</gene>
<organism evidence="3 4">
    <name type="scientific">Streblomastix strix</name>
    <dbReference type="NCBI Taxonomy" id="222440"/>
    <lineage>
        <taxon>Eukaryota</taxon>
        <taxon>Metamonada</taxon>
        <taxon>Preaxostyla</taxon>
        <taxon>Oxymonadida</taxon>
        <taxon>Streblomastigidae</taxon>
        <taxon>Streblomastix</taxon>
    </lineage>
</organism>
<comment type="caution">
    <text evidence="3">The sequence shown here is derived from an EMBL/GenBank/DDBJ whole genome shotgun (WGS) entry which is preliminary data.</text>
</comment>
<reference evidence="3 4" key="1">
    <citation type="submission" date="2019-03" db="EMBL/GenBank/DDBJ databases">
        <title>Single cell metagenomics reveals metabolic interactions within the superorganism composed of flagellate Streblomastix strix and complex community of Bacteroidetes bacteria on its surface.</title>
        <authorList>
            <person name="Treitli S.C."/>
            <person name="Kolisko M."/>
            <person name="Husnik F."/>
            <person name="Keeling P."/>
            <person name="Hampl V."/>
        </authorList>
    </citation>
    <scope>NUCLEOTIDE SEQUENCE [LARGE SCALE GENOMIC DNA]</scope>
    <source>
        <strain evidence="3">ST1C</strain>
    </source>
</reference>
<feature type="region of interest" description="Disordered" evidence="2">
    <location>
        <begin position="356"/>
        <end position="452"/>
    </location>
</feature>
<evidence type="ECO:0000256" key="2">
    <source>
        <dbReference type="SAM" id="MobiDB-lite"/>
    </source>
</evidence>
<feature type="compositionally biased region" description="Polar residues" evidence="2">
    <location>
        <begin position="674"/>
        <end position="690"/>
    </location>
</feature>
<proteinExistence type="predicted"/>
<feature type="region of interest" description="Disordered" evidence="2">
    <location>
        <begin position="656"/>
        <end position="721"/>
    </location>
</feature>
<feature type="compositionally biased region" description="Low complexity" evidence="2">
    <location>
        <begin position="691"/>
        <end position="721"/>
    </location>
</feature>
<accession>A0A5J4WSW0</accession>
<feature type="region of interest" description="Disordered" evidence="2">
    <location>
        <begin position="1241"/>
        <end position="1263"/>
    </location>
</feature>
<evidence type="ECO:0000313" key="3">
    <source>
        <dbReference type="EMBL" id="KAA6398134.1"/>
    </source>
</evidence>
<feature type="compositionally biased region" description="Acidic residues" evidence="2">
    <location>
        <begin position="377"/>
        <end position="387"/>
    </location>
</feature>
<protein>
    <submittedName>
        <fullName evidence="3">Uncharacterized protein</fullName>
    </submittedName>
</protein>
<name>A0A5J4WSW0_9EUKA</name>
<feature type="region of interest" description="Disordered" evidence="2">
    <location>
        <begin position="788"/>
        <end position="808"/>
    </location>
</feature>
<feature type="region of interest" description="Disordered" evidence="2">
    <location>
        <begin position="1435"/>
        <end position="1456"/>
    </location>
</feature>
<feature type="compositionally biased region" description="Acidic residues" evidence="2">
    <location>
        <begin position="408"/>
        <end position="419"/>
    </location>
</feature>
<feature type="region of interest" description="Disordered" evidence="2">
    <location>
        <begin position="22"/>
        <end position="55"/>
    </location>
</feature>
<sequence length="1886" mass="220012">MNSFIDPSPDIIDQQQQQYQQQQTTYQLDSNNNSNRPSPYSPKYQPQQSSLSTSLQLFSQSKGSLNQINTNLNQNQNQNQKQIQQINKQPSITNHNQFSNQIEQVAIMGVSQINIQLLMPVLSFGKSVHMMVPVSAAGKYTAKAIGDTMDFWKRGGVSKVQQSHFQYMQVEERERIKLRLINRRREKINKLQKQLKEMKKFGNSKENEIRQKQIELENQIYLLRELMKARGNMHFKLDTDDENLFQLLGLEDEEYPELNMFSLGELNEVFLDDDVLSYDELRIGQFKEQNENIPADNYQYSVRSIEIIQPKILSQNQMNSNIYARISQQSLQIANQQPSPLKRLRPLKQAAFSTSITNDQQNNFRNIDDDHNFNNSNDEDEEDDEDQSSSKESNDYDQDNYEQSQLIGEDDDEEDEDDEQNRLNGTQKPQKVDQYALGKKLKRQQSTSMMFKTMKGGKPLLIKWVKDKSKAIQKKNKENLRKQQTQEQNMSNQILQRRRIRRIRRIISGNSSPFGFGFGIDDALNDDYFYDNYQNSNYNNNGKKKDKYIGGYEDEFEEYDVEQYDQDKDITSIIHVELKLIPIFPNRFGILPSLKLKKYLTVSELLQLYKEKNSVMYLKGYESQLINKKQLEALIQGNELVKTTQAIIVARDKANNNKQIREKSPKKIGKQKSDQQNNQFSLNSPQKSFLQQQSSSPRNPNQYQSSLSNSQQQIQDLQQQQQQVQQQLNSLSSYMNISSPVRQGYHPSMPGSWTGSWANNKSIQEQLNQLEIEKEKDKQIENERLKEKMMSQQQLQQQQRNQIQQQQYQYPDHDEYSELNQNQQLQQQQQEDQDNQILYEVETNTAPLYRPVRVQLLVFWAEANAKVEHPYVNQQDLLMKETQQEPAQVDEEKEKEKQIKRLQPKMMPEYSEYGIDKMRPPNPAIGMFFLSKRDEISRQQIIQQELEGKKLFSEKTERLRVKREEEEKVRKKLKAKKLPERIIVRARTTDSKSEVIETQPASFNVQADKDSITGFTRDETRGYFFEELSLITDSRSPLIVSLISQDPVDENELRNRQSFAQNLNLPLLASTSQFFYELSLTTFAIPVQEAAERSGEIYLVRFVDEERGFAVSVGLCVHHMKMVRSQADRKKTISANLFMNDSEDNEGYPSVQQSPTKPLTQFILRNPPLLKQFNQTKFIWQGEYFWRNYLQYFGEPGIGDEVKKPNESSPLISGANDAPIVAKEIKEGEFELNQQQSFQLNSQPLQSPIQKPRSPSPTHINTMTVTTSTGKKIDIREKRLKRIDPSYLPPIDKFSLILPASEVAYLKHPFEATILPNENLPVEDQLEEIDEMLDADDGIQTEELDVNDDKWVDDLIQQTPPPLHSAQSMIKYPELAAEQERWELQQQQQALQQQFTGEQQLSGEQIGEDQQQQPGEQGLQFFDQQTSQLDEDIKNMQNQPKQRKKKQQKEEIKSLKEHHTIEAIPGAPSTSTYVQQQIDFILQKEQEREKQRLALLQEQKEKIEREKLIDELQLQQQQQQLLQQQKQQLNMITEQLEEEESNIAYEEEILMPEQPLLPQEPIKINLKRLFTRTQTDLEFEQLNQLNAKTRKNIINIAAHVNRRPQVDVTRGFSFPSTPSIPLPPFQYLSSQENDIIDISFVNKDQQTASVDTFFDPRIYFEGHPAIICEFYTPILKNDQKDQQDALDYGNVDFQFNQGTKQLHSVGSGIIAQLGQDIVEDDSSKQKPPFLSMKGVAIVFLADEESRLYQEQQATGNFCRMYLTCPSVPLNSYDLNIYANIRIDIKLYPIKGMSRRTKSELRNRDADNVIDEFGEEEEDEGIVQWIEDEENSCYSSNVDEPIQQYLSKLDAEIEALKEQQKKRIKEIEDEMQRQQQEKENERLRSEE</sequence>
<evidence type="ECO:0000313" key="4">
    <source>
        <dbReference type="Proteomes" id="UP000324800"/>
    </source>
</evidence>
<dbReference type="EMBL" id="SNRW01001027">
    <property type="protein sequence ID" value="KAA6398134.1"/>
    <property type="molecule type" value="Genomic_DNA"/>
</dbReference>
<feature type="non-terminal residue" evidence="3">
    <location>
        <position position="1886"/>
    </location>
</feature>
<feature type="compositionally biased region" description="Low complexity" evidence="2">
    <location>
        <begin position="792"/>
        <end position="808"/>
    </location>
</feature>
<feature type="coiled-coil region" evidence="1">
    <location>
        <begin position="181"/>
        <end position="208"/>
    </location>
</feature>
<feature type="compositionally biased region" description="Basic and acidic residues" evidence="2">
    <location>
        <begin position="656"/>
        <end position="665"/>
    </location>
</feature>
<evidence type="ECO:0000256" key="1">
    <source>
        <dbReference type="SAM" id="Coils"/>
    </source>
</evidence>
<feature type="compositionally biased region" description="Polar residues" evidence="2">
    <location>
        <begin position="356"/>
        <end position="365"/>
    </location>
</feature>
<feature type="coiled-coil region" evidence="1">
    <location>
        <begin position="1481"/>
        <end position="1542"/>
    </location>
</feature>